<comment type="caution">
    <text evidence="1">The sequence shown here is derived from an EMBL/GenBank/DDBJ whole genome shotgun (WGS) entry which is preliminary data.</text>
</comment>
<evidence type="ECO:0000313" key="2">
    <source>
        <dbReference type="Proteomes" id="UP001139981"/>
    </source>
</evidence>
<accession>A0ACC1M0G7</accession>
<keyword evidence="2" id="KW-1185">Reference proteome</keyword>
<dbReference type="EMBL" id="JANBVB010001297">
    <property type="protein sequence ID" value="KAJ2890573.1"/>
    <property type="molecule type" value="Genomic_DNA"/>
</dbReference>
<sequence length="232" mass="25888">MLDAFKLTEKSDVVERYLFAQLEKNSTTPAILVINKLDLVQNQDKLAEKIREYAAKYPYVVEGPLFISALGNTNVDELKSLLLARTKPGKWVVPAHVSNDMSDLLRVEELIRAEWFARLTGYLPYVVKQRNVGWEVVNVPLPPRTVYSDANGDGAGNEVLQSRVETRSTKELVIKQELVVSLPGEAKILLGKGGSKVVEISRDAANNISKALGIPTRLHIQVLVEKDSRNRK</sequence>
<dbReference type="Proteomes" id="UP001139981">
    <property type="component" value="Unassembled WGS sequence"/>
</dbReference>
<organism evidence="1 2">
    <name type="scientific">Coemansia aciculifera</name>
    <dbReference type="NCBI Taxonomy" id="417176"/>
    <lineage>
        <taxon>Eukaryota</taxon>
        <taxon>Fungi</taxon>
        <taxon>Fungi incertae sedis</taxon>
        <taxon>Zoopagomycota</taxon>
        <taxon>Kickxellomycotina</taxon>
        <taxon>Kickxellomycetes</taxon>
        <taxon>Kickxellales</taxon>
        <taxon>Kickxellaceae</taxon>
        <taxon>Coemansia</taxon>
    </lineage>
</organism>
<reference evidence="1" key="1">
    <citation type="submission" date="2022-07" db="EMBL/GenBank/DDBJ databases">
        <title>Phylogenomic reconstructions and comparative analyses of Kickxellomycotina fungi.</title>
        <authorList>
            <person name="Reynolds N.K."/>
            <person name="Stajich J.E."/>
            <person name="Barry K."/>
            <person name="Grigoriev I.V."/>
            <person name="Crous P."/>
            <person name="Smith M.E."/>
        </authorList>
    </citation>
    <scope>NUCLEOTIDE SEQUENCE</scope>
    <source>
        <strain evidence="1">CBS 190363</strain>
    </source>
</reference>
<name>A0ACC1M0G7_9FUNG</name>
<protein>
    <submittedName>
        <fullName evidence="1">Uncharacterized protein</fullName>
    </submittedName>
</protein>
<gene>
    <name evidence="1" type="ORF">IWW38_004061</name>
</gene>
<proteinExistence type="predicted"/>
<evidence type="ECO:0000313" key="1">
    <source>
        <dbReference type="EMBL" id="KAJ2890573.1"/>
    </source>
</evidence>